<feature type="region of interest" description="Disordered" evidence="2">
    <location>
        <begin position="1"/>
        <end position="65"/>
    </location>
</feature>
<keyword evidence="4" id="KW-1185">Reference proteome</keyword>
<keyword evidence="1" id="KW-0175">Coiled coil</keyword>
<dbReference type="AlphaFoldDB" id="A0A1Z4GHD7"/>
<evidence type="ECO:0000313" key="3">
    <source>
        <dbReference type="EMBL" id="BAY16899.1"/>
    </source>
</evidence>
<dbReference type="EMBL" id="AP018174">
    <property type="protein sequence ID" value="BAY16899.1"/>
    <property type="molecule type" value="Genomic_DNA"/>
</dbReference>
<dbReference type="Proteomes" id="UP000218287">
    <property type="component" value="Chromosome"/>
</dbReference>
<name>A0A1Z4GHD7_9CYAN</name>
<sequence length="123" mass="14075">MDNLVNAKNQPRRLRGKQKESNGKPNTLCAGEIGCPSGTAQHQQERTDRAYDTKPNIISTGGNASPGKMLEALRLLKVKHLTYIRSHRERMERQLNKNKEEELEFLKECELLEEEILSSLEDE</sequence>
<gene>
    <name evidence="3" type="ORF">NIES21_27330</name>
</gene>
<evidence type="ECO:0000256" key="1">
    <source>
        <dbReference type="SAM" id="Coils"/>
    </source>
</evidence>
<reference evidence="3 4" key="1">
    <citation type="submission" date="2017-06" db="EMBL/GenBank/DDBJ databases">
        <title>Genome sequencing of cyanobaciteial culture collection at National Institute for Environmental Studies (NIES).</title>
        <authorList>
            <person name="Hirose Y."/>
            <person name="Shimura Y."/>
            <person name="Fujisawa T."/>
            <person name="Nakamura Y."/>
            <person name="Kawachi M."/>
        </authorList>
    </citation>
    <scope>NUCLEOTIDE SEQUENCE [LARGE SCALE GENOMIC DNA]</scope>
    <source>
        <strain evidence="3 4">NIES-21</strain>
    </source>
</reference>
<proteinExistence type="predicted"/>
<organism evidence="3 4">
    <name type="scientific">Anabaenopsis circularis NIES-21</name>
    <dbReference type="NCBI Taxonomy" id="1085406"/>
    <lineage>
        <taxon>Bacteria</taxon>
        <taxon>Bacillati</taxon>
        <taxon>Cyanobacteriota</taxon>
        <taxon>Cyanophyceae</taxon>
        <taxon>Nostocales</taxon>
        <taxon>Nodulariaceae</taxon>
        <taxon>Anabaenopsis</taxon>
    </lineage>
</organism>
<evidence type="ECO:0000313" key="4">
    <source>
        <dbReference type="Proteomes" id="UP000218287"/>
    </source>
</evidence>
<evidence type="ECO:0000256" key="2">
    <source>
        <dbReference type="SAM" id="MobiDB-lite"/>
    </source>
</evidence>
<feature type="compositionally biased region" description="Basic and acidic residues" evidence="2">
    <location>
        <begin position="43"/>
        <end position="52"/>
    </location>
</feature>
<protein>
    <submittedName>
        <fullName evidence="3">Uncharacterized protein</fullName>
    </submittedName>
</protein>
<feature type="coiled-coil region" evidence="1">
    <location>
        <begin position="84"/>
        <end position="115"/>
    </location>
</feature>
<accession>A0A1Z4GHD7</accession>